<keyword evidence="4" id="KW-0732">Signal</keyword>
<keyword evidence="6" id="KW-1185">Reference proteome</keyword>
<feature type="signal peptide" evidence="4">
    <location>
        <begin position="1"/>
        <end position="18"/>
    </location>
</feature>
<feature type="chain" id="PRO_5046666984" evidence="4">
    <location>
        <begin position="19"/>
        <end position="603"/>
    </location>
</feature>
<accession>A0ABU1BIZ4</accession>
<dbReference type="PANTHER" id="PTHR45586:SF16">
    <property type="entry name" value="DOMAIN PROTEIN, PUTATIVE-RELATED"/>
    <property type="match status" value="1"/>
</dbReference>
<comment type="caution">
    <text evidence="5">The sequence shown here is derived from an EMBL/GenBank/DDBJ whole genome shotgun (WGS) entry which is preliminary data.</text>
</comment>
<protein>
    <submittedName>
        <fullName evidence="5">Tetratricopeptide repeat protein</fullName>
    </submittedName>
</protein>
<keyword evidence="2" id="KW-0802">TPR repeat</keyword>
<dbReference type="InterPro" id="IPR011717">
    <property type="entry name" value="TPR-4"/>
</dbReference>
<evidence type="ECO:0000313" key="6">
    <source>
        <dbReference type="Proteomes" id="UP001225596"/>
    </source>
</evidence>
<dbReference type="Pfam" id="PF14559">
    <property type="entry name" value="TPR_19"/>
    <property type="match status" value="2"/>
</dbReference>
<dbReference type="InterPro" id="IPR011990">
    <property type="entry name" value="TPR-like_helical_dom_sf"/>
</dbReference>
<dbReference type="InterPro" id="IPR051012">
    <property type="entry name" value="CellSynth/LPSAsmb/PSIAsmb"/>
</dbReference>
<feature type="compositionally biased region" description="Basic and acidic residues" evidence="3">
    <location>
        <begin position="39"/>
        <end position="57"/>
    </location>
</feature>
<dbReference type="SMART" id="SM00028">
    <property type="entry name" value="TPR"/>
    <property type="match status" value="5"/>
</dbReference>
<dbReference type="InterPro" id="IPR019734">
    <property type="entry name" value="TPR_rpt"/>
</dbReference>
<dbReference type="PANTHER" id="PTHR45586">
    <property type="entry name" value="TPR REPEAT-CONTAINING PROTEIN PA4667"/>
    <property type="match status" value="1"/>
</dbReference>
<sequence length="603" mass="66893">MKNFLVLAPLLLALSACATGPFAPAAKTDDAIAIASASEKNKRDSTGVHAKNPDASRENNTASVPPSQLSEEILYKYLTAELAEQRGNWRSAYVTMLSLAQQTRDPRIARRAMEVAISAKQSGEALAAIRMWRELAPHSEEAMQYHLGLIVLGDNLSEAQPILAQHLKETQPQLIGPTFLQIQRLLTRAKDKKAAFVLLENLSLPYRTVPEAHLALAQAAALQGDAKRAKAEVQEALALAPNSELAALTLAQITTDKQEAAQALSGFLKAHPNSREVRLAYARILIELKQYDQARAEFKTLLKDKPDDLTTLYALGLLGAQSDDLNEAESYLKKYLDALEAQPEEDRDPSQALLLLAQIAEERNDTQGALGWLEQVDPDSPQAYMTALVKRAQLIAKAGDLTAARKLLQEHPAEGETERVQMITAEAQLMQSLKRSAEAMNIMEKGLKRFPGNTDLLYEYAMLAEKANKLEIMESTLRKLIKIAPNNQHAYNALGYSFADRNIRLQEAFELISKALTLAPEDPFIIDSMGWVQFRLGRLKEAEALLRRAYEMRPDAEIAAHLGEVLWAKGQKEDAKNLWREANNKDPKNDTLKSTLARLQVRL</sequence>
<dbReference type="RefSeq" id="WP_338434811.1">
    <property type="nucleotide sequence ID" value="NZ_JAUYVH010000001.1"/>
</dbReference>
<evidence type="ECO:0000313" key="5">
    <source>
        <dbReference type="EMBL" id="MDQ9168982.1"/>
    </source>
</evidence>
<feature type="region of interest" description="Disordered" evidence="3">
    <location>
        <begin position="37"/>
        <end position="65"/>
    </location>
</feature>
<evidence type="ECO:0000256" key="2">
    <source>
        <dbReference type="ARBA" id="ARBA00022803"/>
    </source>
</evidence>
<dbReference type="Proteomes" id="UP001225596">
    <property type="component" value="Unassembled WGS sequence"/>
</dbReference>
<evidence type="ECO:0000256" key="4">
    <source>
        <dbReference type="SAM" id="SignalP"/>
    </source>
</evidence>
<organism evidence="5 6">
    <name type="scientific">Keguizhuia sedimenti</name>
    <dbReference type="NCBI Taxonomy" id="3064264"/>
    <lineage>
        <taxon>Bacteria</taxon>
        <taxon>Pseudomonadati</taxon>
        <taxon>Pseudomonadota</taxon>
        <taxon>Betaproteobacteria</taxon>
        <taxon>Burkholderiales</taxon>
        <taxon>Oxalobacteraceae</taxon>
        <taxon>Keguizhuia</taxon>
    </lineage>
</organism>
<evidence type="ECO:0000256" key="3">
    <source>
        <dbReference type="SAM" id="MobiDB-lite"/>
    </source>
</evidence>
<dbReference type="Gene3D" id="1.25.40.10">
    <property type="entry name" value="Tetratricopeptide repeat domain"/>
    <property type="match status" value="2"/>
</dbReference>
<gene>
    <name evidence="5" type="ORF">Q8A64_01020</name>
</gene>
<proteinExistence type="predicted"/>
<dbReference type="Pfam" id="PF07721">
    <property type="entry name" value="TPR_4"/>
    <property type="match status" value="1"/>
</dbReference>
<dbReference type="EMBL" id="JAUYVH010000001">
    <property type="protein sequence ID" value="MDQ9168982.1"/>
    <property type="molecule type" value="Genomic_DNA"/>
</dbReference>
<evidence type="ECO:0000256" key="1">
    <source>
        <dbReference type="ARBA" id="ARBA00022737"/>
    </source>
</evidence>
<dbReference type="PROSITE" id="PS51257">
    <property type="entry name" value="PROKAR_LIPOPROTEIN"/>
    <property type="match status" value="1"/>
</dbReference>
<keyword evidence="1" id="KW-0677">Repeat</keyword>
<name>A0ABU1BIZ4_9BURK</name>
<reference evidence="5 6" key="1">
    <citation type="submission" date="2023-08" db="EMBL/GenBank/DDBJ databases">
        <title>Oxalobacteraceae gen .nov., isolated from river sludge outside the plant.</title>
        <authorList>
            <person name="Zhao S.Y."/>
        </authorList>
    </citation>
    <scope>NUCLEOTIDE SEQUENCE [LARGE SCALE GENOMIC DNA]</scope>
    <source>
        <strain evidence="5 6">R-40</strain>
    </source>
</reference>
<dbReference type="SUPFAM" id="SSF48452">
    <property type="entry name" value="TPR-like"/>
    <property type="match status" value="3"/>
</dbReference>